<dbReference type="Proteomes" id="UP001193081">
    <property type="component" value="Unassembled WGS sequence"/>
</dbReference>
<keyword evidence="2" id="KW-1185">Reference proteome</keyword>
<evidence type="ECO:0000313" key="1">
    <source>
        <dbReference type="EMBL" id="MBP1464376.1"/>
    </source>
</evidence>
<proteinExistence type="predicted"/>
<protein>
    <submittedName>
        <fullName evidence="1">Uncharacterized protein</fullName>
    </submittedName>
</protein>
<evidence type="ECO:0000313" key="2">
    <source>
        <dbReference type="Proteomes" id="UP001193081"/>
    </source>
</evidence>
<organism evidence="1 2">
    <name type="scientific">Candidatus Chloroploca mongolica</name>
    <dbReference type="NCBI Taxonomy" id="2528176"/>
    <lineage>
        <taxon>Bacteria</taxon>
        <taxon>Bacillati</taxon>
        <taxon>Chloroflexota</taxon>
        <taxon>Chloroflexia</taxon>
        <taxon>Chloroflexales</taxon>
        <taxon>Chloroflexineae</taxon>
        <taxon>Oscillochloridaceae</taxon>
        <taxon>Candidatus Chloroploca</taxon>
    </lineage>
</organism>
<dbReference type="EMBL" id="SIJK02000002">
    <property type="protein sequence ID" value="MBP1464376.1"/>
    <property type="molecule type" value="Genomic_DNA"/>
</dbReference>
<comment type="caution">
    <text evidence="1">The sequence shown here is derived from an EMBL/GenBank/DDBJ whole genome shotgun (WGS) entry which is preliminary data.</text>
</comment>
<dbReference type="RefSeq" id="WP_135476020.1">
    <property type="nucleotide sequence ID" value="NZ_SIJK02000002.1"/>
</dbReference>
<gene>
    <name evidence="1" type="ORF">EYB53_001525</name>
</gene>
<accession>A0ABS4D4M3</accession>
<sequence length="132" mass="14585">MSSNVSNALARAARRAEQQPFFLASVLAAYRQANRLDDAALATLLDCQLADMLRLALCRRPATEQTQFMADVDQLAQRFNLRGDQLAMIIRQVDALAAIQQQVQVAYDGMGMLRAARDHEEPAAIDEEGQHG</sequence>
<reference evidence="1 2" key="1">
    <citation type="submission" date="2021-03" db="EMBL/GenBank/DDBJ databases">
        <authorList>
            <person name="Grouzdev D.S."/>
        </authorList>
    </citation>
    <scope>NUCLEOTIDE SEQUENCE [LARGE SCALE GENOMIC DNA]</scope>
    <source>
        <strain evidence="1 2">M50-1</strain>
    </source>
</reference>
<name>A0ABS4D4M3_9CHLR</name>